<dbReference type="AlphaFoldDB" id="A0AAN5C7N8"/>
<dbReference type="InterPro" id="IPR016181">
    <property type="entry name" value="Acyl_CoA_acyltransferase"/>
</dbReference>
<dbReference type="SUPFAM" id="SSF55729">
    <property type="entry name" value="Acyl-CoA N-acyltransferases (Nat)"/>
    <property type="match status" value="1"/>
</dbReference>
<evidence type="ECO:0000256" key="1">
    <source>
        <dbReference type="RuleBase" id="RU368002"/>
    </source>
</evidence>
<dbReference type="PANTHER" id="PTHR15298:SF1">
    <property type="entry name" value="GLYCINE N-ACYLTRANSFERASE-LIKE PROTEIN"/>
    <property type="match status" value="1"/>
</dbReference>
<evidence type="ECO:0000313" key="2">
    <source>
        <dbReference type="EMBL" id="GMR33830.1"/>
    </source>
</evidence>
<sequence length="185" mass="21207">MRIYGFPAANPLYIFVFFQFELQFKIVAEALRKIIEFAQPDIEKQGNLLLDADTVVRTELCKLGNSGDLPLEMTHFDELQTFYMNEKQEVAASEINKAVPEGFKIDEIDVEKEHIKIHEALSYADEVLATLTRSRLAHFPSVCIRDDDGNLAAWEMMHHFGQLTHLFVVEAYRGKRLGPLAEHLL</sequence>
<dbReference type="EC" id="2.3.1.-" evidence="1"/>
<evidence type="ECO:0000313" key="3">
    <source>
        <dbReference type="Proteomes" id="UP001328107"/>
    </source>
</evidence>
<accession>A0AAN5C7N8</accession>
<keyword evidence="3" id="KW-1185">Reference proteome</keyword>
<keyword evidence="1" id="KW-0012">Acyltransferase</keyword>
<proteinExistence type="inferred from homology"/>
<gene>
    <name evidence="2" type="ORF">PMAYCL1PPCAC_04025</name>
</gene>
<organism evidence="2 3">
    <name type="scientific">Pristionchus mayeri</name>
    <dbReference type="NCBI Taxonomy" id="1317129"/>
    <lineage>
        <taxon>Eukaryota</taxon>
        <taxon>Metazoa</taxon>
        <taxon>Ecdysozoa</taxon>
        <taxon>Nematoda</taxon>
        <taxon>Chromadorea</taxon>
        <taxon>Rhabditida</taxon>
        <taxon>Rhabditina</taxon>
        <taxon>Diplogasteromorpha</taxon>
        <taxon>Diplogasteroidea</taxon>
        <taxon>Neodiplogasteridae</taxon>
        <taxon>Pristionchus</taxon>
    </lineage>
</organism>
<dbReference type="PANTHER" id="PTHR15298">
    <property type="entry name" value="L-COA N-ACYLTRANSFERASE-RELATED"/>
    <property type="match status" value="1"/>
</dbReference>
<dbReference type="EMBL" id="BTRK01000001">
    <property type="protein sequence ID" value="GMR33830.1"/>
    <property type="molecule type" value="Genomic_DNA"/>
</dbReference>
<dbReference type="GO" id="GO:0005739">
    <property type="term" value="C:mitochondrion"/>
    <property type="evidence" value="ECO:0007669"/>
    <property type="project" value="InterPro"/>
</dbReference>
<dbReference type="GO" id="GO:0047961">
    <property type="term" value="F:glycine N-acyltransferase activity"/>
    <property type="evidence" value="ECO:0007669"/>
    <property type="project" value="InterPro"/>
</dbReference>
<dbReference type="Gene3D" id="3.40.630.30">
    <property type="match status" value="1"/>
</dbReference>
<comment type="similarity">
    <text evidence="1">Belongs to the glycine N-acyltransferase family.</text>
</comment>
<name>A0AAN5C7N8_9BILA</name>
<dbReference type="Proteomes" id="UP001328107">
    <property type="component" value="Unassembled WGS sequence"/>
</dbReference>
<comment type="caution">
    <text evidence="2">The sequence shown here is derived from an EMBL/GenBank/DDBJ whole genome shotgun (WGS) entry which is preliminary data.</text>
</comment>
<feature type="non-terminal residue" evidence="2">
    <location>
        <position position="185"/>
    </location>
</feature>
<dbReference type="InterPro" id="IPR010313">
    <property type="entry name" value="Glycine_N-acyltransferase"/>
</dbReference>
<protein>
    <recommendedName>
        <fullName evidence="1">Glycine N-acyltransferase-like protein</fullName>
        <ecNumber evidence="1">2.3.1.-</ecNumber>
    </recommendedName>
</protein>
<keyword evidence="1" id="KW-0808">Transferase</keyword>
<reference evidence="3" key="1">
    <citation type="submission" date="2022-10" db="EMBL/GenBank/DDBJ databases">
        <title>Genome assembly of Pristionchus species.</title>
        <authorList>
            <person name="Yoshida K."/>
            <person name="Sommer R.J."/>
        </authorList>
    </citation>
    <scope>NUCLEOTIDE SEQUENCE [LARGE SCALE GENOMIC DNA]</scope>
    <source>
        <strain evidence="3">RS5460</strain>
    </source>
</reference>